<protein>
    <submittedName>
        <fullName evidence="1">Uncharacterized protein</fullName>
    </submittedName>
</protein>
<dbReference type="EMBL" id="JAUIYO010000019">
    <property type="protein sequence ID" value="MFK2827002.1"/>
    <property type="molecule type" value="Genomic_DNA"/>
</dbReference>
<proteinExistence type="predicted"/>
<evidence type="ECO:0000313" key="1">
    <source>
        <dbReference type="EMBL" id="MFK2827002.1"/>
    </source>
</evidence>
<gene>
    <name evidence="1" type="ORF">QYG89_15220</name>
</gene>
<sequence>MALLFLLAGTLFLGLYVRQKRQSSNYKIDRGMLIVNNRFNEVNIPLTEIVGVAKIGKTTKRSSGLKREILLGRHEYVAVFTRSNVSYLLKVRNAKTLIRGWKEQNPQMHKKAKVI</sequence>
<accession>A0ABW8IC03</accession>
<name>A0ABW8IC03_9BACI</name>
<dbReference type="Proteomes" id="UP001619911">
    <property type="component" value="Unassembled WGS sequence"/>
</dbReference>
<organism evidence="1 2">
    <name type="scientific">Bacillus lumedeiriae</name>
    <dbReference type="NCBI Taxonomy" id="3058829"/>
    <lineage>
        <taxon>Bacteria</taxon>
        <taxon>Bacillati</taxon>
        <taxon>Bacillota</taxon>
        <taxon>Bacilli</taxon>
        <taxon>Bacillales</taxon>
        <taxon>Bacillaceae</taxon>
        <taxon>Bacillus</taxon>
    </lineage>
</organism>
<keyword evidence="2" id="KW-1185">Reference proteome</keyword>
<dbReference type="RefSeq" id="WP_404318883.1">
    <property type="nucleotide sequence ID" value="NZ_JAUIYO010000019.1"/>
</dbReference>
<reference evidence="1 2" key="1">
    <citation type="submission" date="2023-07" db="EMBL/GenBank/DDBJ databases">
        <title>Bacillus lucianemedeirus sp. nov, a new species isolated from an immunobiological production facility.</title>
        <authorList>
            <person name="Costa L.V."/>
            <person name="Miranda R.V.S.L."/>
            <person name="Brandao M.L.L."/>
            <person name="Reis C.M.F."/>
            <person name="Frazao A.M."/>
            <person name="Cruz F.V."/>
            <person name="Baio P.V.P."/>
            <person name="Veras J.F.C."/>
            <person name="Ramos J.N."/>
            <person name="Vieira V."/>
        </authorList>
    </citation>
    <scope>NUCLEOTIDE SEQUENCE [LARGE SCALE GENOMIC DNA]</scope>
    <source>
        <strain evidence="1 2">B190/17</strain>
    </source>
</reference>
<comment type="caution">
    <text evidence="1">The sequence shown here is derived from an EMBL/GenBank/DDBJ whole genome shotgun (WGS) entry which is preliminary data.</text>
</comment>
<evidence type="ECO:0000313" key="2">
    <source>
        <dbReference type="Proteomes" id="UP001619911"/>
    </source>
</evidence>